<organism evidence="1 2">
    <name type="scientific">Rhodobacter maris</name>
    <dbReference type="NCBI Taxonomy" id="446682"/>
    <lineage>
        <taxon>Bacteria</taxon>
        <taxon>Pseudomonadati</taxon>
        <taxon>Pseudomonadota</taxon>
        <taxon>Alphaproteobacteria</taxon>
        <taxon>Rhodobacterales</taxon>
        <taxon>Rhodobacter group</taxon>
        <taxon>Rhodobacter</taxon>
    </lineage>
</organism>
<sequence>MTRGSNRHDVPSQLGDDWINYDCPVESWEYWEGRFGQAFALKLRNAIALAMTDLRTYRKNYDAPAVTENGRRLDAGEIKRALKKAIKNGSYPSQTIARFVVLHSTDSPFASVAEKASQILGGFTEAPEDYLMERARPETLFTRVLCEMFHRHGMNVSLGSAGTLYGKDGMSPEARSKDAPETAFVEFVRRVVAEQSNPSASYCASVRKVIQRCPICSKL</sequence>
<accession>A0A285SS03</accession>
<dbReference type="RefSeq" id="WP_097070438.1">
    <property type="nucleotide sequence ID" value="NZ_OBMT01000008.1"/>
</dbReference>
<protein>
    <submittedName>
        <fullName evidence="1">Uncharacterized protein</fullName>
    </submittedName>
</protein>
<keyword evidence="2" id="KW-1185">Reference proteome</keyword>
<reference evidence="2" key="1">
    <citation type="submission" date="2017-08" db="EMBL/GenBank/DDBJ databases">
        <authorList>
            <person name="Varghese N."/>
            <person name="Submissions S."/>
        </authorList>
    </citation>
    <scope>NUCLEOTIDE SEQUENCE [LARGE SCALE GENOMIC DNA]</scope>
    <source>
        <strain evidence="2">JA276</strain>
    </source>
</reference>
<dbReference type="EMBL" id="OBMT01000008">
    <property type="protein sequence ID" value="SOC11036.1"/>
    <property type="molecule type" value="Genomic_DNA"/>
</dbReference>
<evidence type="ECO:0000313" key="2">
    <source>
        <dbReference type="Proteomes" id="UP000219111"/>
    </source>
</evidence>
<proteinExistence type="predicted"/>
<gene>
    <name evidence="1" type="ORF">SAMN05877831_108148</name>
</gene>
<evidence type="ECO:0000313" key="1">
    <source>
        <dbReference type="EMBL" id="SOC11036.1"/>
    </source>
</evidence>
<name>A0A285SS03_9RHOB</name>
<dbReference type="AlphaFoldDB" id="A0A285SS03"/>
<dbReference type="Proteomes" id="UP000219111">
    <property type="component" value="Unassembled WGS sequence"/>
</dbReference>